<keyword evidence="2" id="KW-0472">Membrane</keyword>
<gene>
    <name evidence="4" type="ORF">Tsubulata_017030</name>
</gene>
<sequence length="265" mass="30336">MGMAVNVVLLIPAILSSLLVLSIATQDQQLQASLHESNLRVAELESTLMEINEAIKARELYLEESESQIDEMDKEIIHLQSTLSNMKADEKIDALEEEARVLWAALRKNNFDIHVVETKAKEAEARLETATLQVEEMEDIVAEQWIQIQQFEQALQLRQMRALKARKQASPLRYAFLKVVSRCFALCLSRSSLQFCISLTSQQLNRLFSRVKEFHHELQASIKQEMERYELTACLANQELVFFVASALIIFPVMGAWILLSSQLR</sequence>
<dbReference type="PANTHER" id="PTHR34360:SF2">
    <property type="entry name" value="MYOSIN HEAVY CHAIN-LIKE PROTEIN"/>
    <property type="match status" value="1"/>
</dbReference>
<feature type="coiled-coil region" evidence="1">
    <location>
        <begin position="113"/>
        <end position="140"/>
    </location>
</feature>
<protein>
    <recommendedName>
        <fullName evidence="6">Tropomyosin</fullName>
    </recommendedName>
</protein>
<keyword evidence="3" id="KW-0732">Signal</keyword>
<evidence type="ECO:0000256" key="3">
    <source>
        <dbReference type="SAM" id="SignalP"/>
    </source>
</evidence>
<dbReference type="OrthoDB" id="679141at2759"/>
<evidence type="ECO:0000313" key="5">
    <source>
        <dbReference type="Proteomes" id="UP001141552"/>
    </source>
</evidence>
<dbReference type="AlphaFoldDB" id="A0A9Q0FH04"/>
<proteinExistence type="predicted"/>
<dbReference type="PANTHER" id="PTHR34360">
    <property type="entry name" value="OS08G0519400 PROTEIN"/>
    <property type="match status" value="1"/>
</dbReference>
<evidence type="ECO:0000256" key="1">
    <source>
        <dbReference type="SAM" id="Coils"/>
    </source>
</evidence>
<keyword evidence="2" id="KW-0812">Transmembrane</keyword>
<dbReference type="Gene3D" id="1.10.287.1490">
    <property type="match status" value="1"/>
</dbReference>
<evidence type="ECO:0000313" key="4">
    <source>
        <dbReference type="EMBL" id="KAJ4830574.1"/>
    </source>
</evidence>
<comment type="caution">
    <text evidence="4">The sequence shown here is derived from an EMBL/GenBank/DDBJ whole genome shotgun (WGS) entry which is preliminary data.</text>
</comment>
<reference evidence="4" key="1">
    <citation type="submission" date="2022-02" db="EMBL/GenBank/DDBJ databases">
        <authorList>
            <person name="Henning P.M."/>
            <person name="McCubbin A.G."/>
            <person name="Shore J.S."/>
        </authorList>
    </citation>
    <scope>NUCLEOTIDE SEQUENCE</scope>
    <source>
        <strain evidence="4">F60SS</strain>
        <tissue evidence="4">Leaves</tissue>
    </source>
</reference>
<feature type="transmembrane region" description="Helical" evidence="2">
    <location>
        <begin position="240"/>
        <end position="260"/>
    </location>
</feature>
<feature type="chain" id="PRO_5040314692" description="Tropomyosin" evidence="3">
    <location>
        <begin position="25"/>
        <end position="265"/>
    </location>
</feature>
<keyword evidence="2" id="KW-1133">Transmembrane helix</keyword>
<name>A0A9Q0FH04_9ROSI</name>
<keyword evidence="5" id="KW-1185">Reference proteome</keyword>
<reference evidence="4" key="2">
    <citation type="journal article" date="2023" name="Plants (Basel)">
        <title>Annotation of the Turnera subulata (Passifloraceae) Draft Genome Reveals the S-Locus Evolved after the Divergence of Turneroideae from Passifloroideae in a Stepwise Manner.</title>
        <authorList>
            <person name="Henning P.M."/>
            <person name="Roalson E.H."/>
            <person name="Mir W."/>
            <person name="McCubbin A.G."/>
            <person name="Shore J.S."/>
        </authorList>
    </citation>
    <scope>NUCLEOTIDE SEQUENCE</scope>
    <source>
        <strain evidence="4">F60SS</strain>
    </source>
</reference>
<organism evidence="4 5">
    <name type="scientific">Turnera subulata</name>
    <dbReference type="NCBI Taxonomy" id="218843"/>
    <lineage>
        <taxon>Eukaryota</taxon>
        <taxon>Viridiplantae</taxon>
        <taxon>Streptophyta</taxon>
        <taxon>Embryophyta</taxon>
        <taxon>Tracheophyta</taxon>
        <taxon>Spermatophyta</taxon>
        <taxon>Magnoliopsida</taxon>
        <taxon>eudicotyledons</taxon>
        <taxon>Gunneridae</taxon>
        <taxon>Pentapetalae</taxon>
        <taxon>rosids</taxon>
        <taxon>fabids</taxon>
        <taxon>Malpighiales</taxon>
        <taxon>Passifloraceae</taxon>
        <taxon>Turnera</taxon>
    </lineage>
</organism>
<evidence type="ECO:0000256" key="2">
    <source>
        <dbReference type="SAM" id="Phobius"/>
    </source>
</evidence>
<keyword evidence="1" id="KW-0175">Coiled coil</keyword>
<feature type="coiled-coil region" evidence="1">
    <location>
        <begin position="34"/>
        <end position="89"/>
    </location>
</feature>
<feature type="signal peptide" evidence="3">
    <location>
        <begin position="1"/>
        <end position="24"/>
    </location>
</feature>
<dbReference type="Proteomes" id="UP001141552">
    <property type="component" value="Unassembled WGS sequence"/>
</dbReference>
<accession>A0A9Q0FH04</accession>
<evidence type="ECO:0008006" key="6">
    <source>
        <dbReference type="Google" id="ProtNLM"/>
    </source>
</evidence>
<dbReference type="EMBL" id="JAKUCV010005610">
    <property type="protein sequence ID" value="KAJ4830574.1"/>
    <property type="molecule type" value="Genomic_DNA"/>
</dbReference>